<dbReference type="Proteomes" id="UP001232063">
    <property type="component" value="Unassembled WGS sequence"/>
</dbReference>
<dbReference type="EMBL" id="JASJOU010000018">
    <property type="protein sequence ID" value="MDJ1505869.1"/>
    <property type="molecule type" value="Genomic_DNA"/>
</dbReference>
<evidence type="ECO:0000313" key="2">
    <source>
        <dbReference type="EMBL" id="MDJ1505869.1"/>
    </source>
</evidence>
<evidence type="ECO:0000259" key="1">
    <source>
        <dbReference type="Pfam" id="PF00561"/>
    </source>
</evidence>
<reference evidence="2" key="1">
    <citation type="submission" date="2023-05" db="EMBL/GenBank/DDBJ databases">
        <authorList>
            <person name="Zhang X."/>
        </authorList>
    </citation>
    <scope>NUCLEOTIDE SEQUENCE</scope>
    <source>
        <strain evidence="2">BD1B2-1</strain>
    </source>
</reference>
<dbReference type="AlphaFoldDB" id="A0AAE3RCI7"/>
<dbReference type="Gene3D" id="3.40.50.1820">
    <property type="entry name" value="alpha/beta hydrolase"/>
    <property type="match status" value="1"/>
</dbReference>
<organism evidence="2 3">
    <name type="scientific">Xanthocytophaga agilis</name>
    <dbReference type="NCBI Taxonomy" id="3048010"/>
    <lineage>
        <taxon>Bacteria</taxon>
        <taxon>Pseudomonadati</taxon>
        <taxon>Bacteroidota</taxon>
        <taxon>Cytophagia</taxon>
        <taxon>Cytophagales</taxon>
        <taxon>Rhodocytophagaceae</taxon>
        <taxon>Xanthocytophaga</taxon>
    </lineage>
</organism>
<dbReference type="Pfam" id="PF00561">
    <property type="entry name" value="Abhydrolase_1"/>
    <property type="match status" value="1"/>
</dbReference>
<protein>
    <submittedName>
        <fullName evidence="2">Alpha/beta fold hydrolase</fullName>
    </submittedName>
</protein>
<keyword evidence="2" id="KW-0378">Hydrolase</keyword>
<evidence type="ECO:0000313" key="3">
    <source>
        <dbReference type="Proteomes" id="UP001232063"/>
    </source>
</evidence>
<dbReference type="GO" id="GO:0017171">
    <property type="term" value="F:serine hydrolase activity"/>
    <property type="evidence" value="ECO:0007669"/>
    <property type="project" value="TreeGrafter"/>
</dbReference>
<dbReference type="PANTHER" id="PTHR46331:SF2">
    <property type="entry name" value="VALACYCLOVIR HYDROLASE"/>
    <property type="match status" value="1"/>
</dbReference>
<dbReference type="PANTHER" id="PTHR46331">
    <property type="entry name" value="VALACYCLOVIR HYDROLASE"/>
    <property type="match status" value="1"/>
</dbReference>
<sequence length="172" mass="19048">MKKQNIFGFSNGGTTALQIAIRYPERVNALIAVSALSKRDGVPSAFWNFMEQAQLENMPQLLQDAYKEVAADPGGLQIMHDKDAKRMVGFKDIPDKQIQSIKTPTLIIAGEKDIITPEHAAEMHRLIPNSQLAIIHGGHGEYISEITTLKTDSTESDFVVPMNENFLNKGAR</sequence>
<feature type="domain" description="AB hydrolase-1" evidence="1">
    <location>
        <begin position="2"/>
        <end position="77"/>
    </location>
</feature>
<name>A0AAE3RCI7_9BACT</name>
<dbReference type="SUPFAM" id="SSF53474">
    <property type="entry name" value="alpha/beta-Hydrolases"/>
    <property type="match status" value="1"/>
</dbReference>
<accession>A0AAE3RCI7</accession>
<gene>
    <name evidence="2" type="ORF">QNI22_34750</name>
</gene>
<dbReference type="RefSeq" id="WP_314518383.1">
    <property type="nucleotide sequence ID" value="NZ_JASJOU010000018.1"/>
</dbReference>
<dbReference type="InterPro" id="IPR000073">
    <property type="entry name" value="AB_hydrolase_1"/>
</dbReference>
<comment type="caution">
    <text evidence="2">The sequence shown here is derived from an EMBL/GenBank/DDBJ whole genome shotgun (WGS) entry which is preliminary data.</text>
</comment>
<keyword evidence="3" id="KW-1185">Reference proteome</keyword>
<dbReference type="InterPro" id="IPR029058">
    <property type="entry name" value="AB_hydrolase_fold"/>
</dbReference>
<proteinExistence type="predicted"/>